<proteinExistence type="predicted"/>
<keyword evidence="2" id="KW-1185">Reference proteome</keyword>
<evidence type="ECO:0000313" key="2">
    <source>
        <dbReference type="Proteomes" id="UP001281761"/>
    </source>
</evidence>
<accession>A0ABQ9XQB4</accession>
<protein>
    <submittedName>
        <fullName evidence="1">Uncharacterized protein</fullName>
    </submittedName>
</protein>
<dbReference type="EMBL" id="JARBJD010000080">
    <property type="protein sequence ID" value="KAK2954256.1"/>
    <property type="molecule type" value="Genomic_DNA"/>
</dbReference>
<organism evidence="1 2">
    <name type="scientific">Blattamonas nauphoetae</name>
    <dbReference type="NCBI Taxonomy" id="2049346"/>
    <lineage>
        <taxon>Eukaryota</taxon>
        <taxon>Metamonada</taxon>
        <taxon>Preaxostyla</taxon>
        <taxon>Oxymonadida</taxon>
        <taxon>Blattamonas</taxon>
    </lineage>
</organism>
<name>A0ABQ9XQB4_9EUKA</name>
<comment type="caution">
    <text evidence="1">The sequence shown here is derived from an EMBL/GenBank/DDBJ whole genome shotgun (WGS) entry which is preliminary data.</text>
</comment>
<evidence type="ECO:0000313" key="1">
    <source>
        <dbReference type="EMBL" id="KAK2954256.1"/>
    </source>
</evidence>
<sequence>MDCSAFLNLDEGKFDSVQEQAVVFRSLVSTLKLQPSPDETLEAKVVKFLESVNPKDKKSADVFLHSFGRTIVESLTDFVQSVVVLLSSTNQVIVAAAMKMIRNLNDLCSLTVRLALVKADLIPQLINTLHPLSLSFAEAVDIHIRLMIIIAHSLYLATPRGLTQLGIEDDSEQQVIHETSFGRNRIEPTNSSNCFCLLFGQKTLFATIPLFALSSPPAPTPPKSNPSILAIPRSTELEGWEELLRRWKRCLDSLRLEGVDDTLEMTASRCLHMPECRFSIVDKQRSSHFAEMPSQIVVVCPSPQMTMVPTNCLSSFWDEWWIVDMLDEMMDVRTNRPNGVNVVGELKMAFGWLKCGQNTIIRNFESSLFLLPPRRSSVMALSKALKLLKSVDPQTHSAPKNPNGSQNPNKIRQAISSSHTLQNDIIINDSLDTARVAFRVVSATKFGTFPFLCFLLSSCFKTVDPGLIVLIFNFASFADGSLTDCTHSISVLLSSSNLLIPVAAMKMLDSLNLFCSAKVRLLLVKADLVPQIINTLNPLSVSFAEAVDIHTNLVHSIDSTIWLVTPSGLTYLEIEDDSEQQAVHETVLQQVVVPSEQYIWHLCVNRFSIVDDEQSKWFLVLLAQLFRICPYYQPTMDFVLRMPTVLTIPSCLTFFEHDQAIFYFLSEMNDARREWNIHGDQVQQLGKTVDRTLRMEGIEDVIETKLLNDNKGGTGLPLVDSSINWSNQQGMNLPELW</sequence>
<reference evidence="1 2" key="1">
    <citation type="journal article" date="2022" name="bioRxiv">
        <title>Genomics of Preaxostyla Flagellates Illuminates Evolutionary Transitions and the Path Towards Mitochondrial Loss.</title>
        <authorList>
            <person name="Novak L.V.F."/>
            <person name="Treitli S.C."/>
            <person name="Pyrih J."/>
            <person name="Halakuc P."/>
            <person name="Pipaliya S.V."/>
            <person name="Vacek V."/>
            <person name="Brzon O."/>
            <person name="Soukal P."/>
            <person name="Eme L."/>
            <person name="Dacks J.B."/>
            <person name="Karnkowska A."/>
            <person name="Elias M."/>
            <person name="Hampl V."/>
        </authorList>
    </citation>
    <scope>NUCLEOTIDE SEQUENCE [LARGE SCALE GENOMIC DNA]</scope>
    <source>
        <strain evidence="1">NAU3</strain>
        <tissue evidence="1">Gut</tissue>
    </source>
</reference>
<dbReference type="Proteomes" id="UP001281761">
    <property type="component" value="Unassembled WGS sequence"/>
</dbReference>
<gene>
    <name evidence="1" type="ORF">BLNAU_10755</name>
</gene>